<dbReference type="GO" id="GO:0000160">
    <property type="term" value="P:phosphorelay signal transduction system"/>
    <property type="evidence" value="ECO:0007669"/>
    <property type="project" value="UniProtKB-KW"/>
</dbReference>
<dbReference type="Gene3D" id="3.40.50.300">
    <property type="entry name" value="P-loop containing nucleotide triphosphate hydrolases"/>
    <property type="match status" value="1"/>
</dbReference>
<dbReference type="SMART" id="SM00448">
    <property type="entry name" value="REC"/>
    <property type="match status" value="1"/>
</dbReference>
<dbReference type="SUPFAM" id="SSF46689">
    <property type="entry name" value="Homeodomain-like"/>
    <property type="match status" value="1"/>
</dbReference>
<dbReference type="InterPro" id="IPR027417">
    <property type="entry name" value="P-loop_NTPase"/>
</dbReference>
<dbReference type="GO" id="GO:0043565">
    <property type="term" value="F:sequence-specific DNA binding"/>
    <property type="evidence" value="ECO:0007669"/>
    <property type="project" value="InterPro"/>
</dbReference>
<accession>F2NI13</accession>
<evidence type="ECO:0000256" key="1">
    <source>
        <dbReference type="ARBA" id="ARBA00022553"/>
    </source>
</evidence>
<dbReference type="Pfam" id="PF25601">
    <property type="entry name" value="AAA_lid_14"/>
    <property type="match status" value="1"/>
</dbReference>
<dbReference type="PROSITE" id="PS00675">
    <property type="entry name" value="SIGMA54_INTERACT_1"/>
    <property type="match status" value="1"/>
</dbReference>
<keyword evidence="2" id="KW-0547">Nucleotide-binding</keyword>
<dbReference type="InterPro" id="IPR002078">
    <property type="entry name" value="Sigma_54_int"/>
</dbReference>
<dbReference type="OrthoDB" id="9804019at2"/>
<keyword evidence="4" id="KW-0902">Two-component regulatory system</keyword>
<evidence type="ECO:0000256" key="4">
    <source>
        <dbReference type="ARBA" id="ARBA00023012"/>
    </source>
</evidence>
<evidence type="ECO:0000256" key="6">
    <source>
        <dbReference type="ARBA" id="ARBA00023163"/>
    </source>
</evidence>
<evidence type="ECO:0000256" key="2">
    <source>
        <dbReference type="ARBA" id="ARBA00022741"/>
    </source>
</evidence>
<dbReference type="KEGG" id="dao:Desac_1799"/>
<evidence type="ECO:0000259" key="10">
    <source>
        <dbReference type="PROSITE" id="PS50110"/>
    </source>
</evidence>
<reference evidence="12" key="2">
    <citation type="submission" date="2011-03" db="EMBL/GenBank/DDBJ databases">
        <title>The complete genome of Desulfobacca acetoxidans DSM 11109.</title>
        <authorList>
            <consortium name="US DOE Joint Genome Institute (JGI-PGF)"/>
            <person name="Lucas S."/>
            <person name="Copeland A."/>
            <person name="Lapidus A."/>
            <person name="Bruce D."/>
            <person name="Goodwin L."/>
            <person name="Pitluck S."/>
            <person name="Peters L."/>
            <person name="Kyrpides N."/>
            <person name="Mavromatis K."/>
            <person name="Ivanova N."/>
            <person name="Ovchinnikova G."/>
            <person name="Teshima H."/>
            <person name="Detter J.C."/>
            <person name="Han C."/>
            <person name="Land M."/>
            <person name="Hauser L."/>
            <person name="Markowitz V."/>
            <person name="Cheng J.-F."/>
            <person name="Hugenholtz P."/>
            <person name="Woyke T."/>
            <person name="Wu D."/>
            <person name="Spring S."/>
            <person name="Schueler E."/>
            <person name="Brambilla E."/>
            <person name="Klenk H.-P."/>
            <person name="Eisen J.A."/>
        </authorList>
    </citation>
    <scope>NUCLEOTIDE SEQUENCE [LARGE SCALE GENOMIC DNA]</scope>
    <source>
        <strain evidence="12">ATCC 700848 / DSM 11109 / ASRB2</strain>
    </source>
</reference>
<dbReference type="PANTHER" id="PTHR32071:SF81">
    <property type="entry name" value="PROPIONATE CATABOLISM OPERON REGULATORY PROTEIN"/>
    <property type="match status" value="1"/>
</dbReference>
<evidence type="ECO:0000313" key="12">
    <source>
        <dbReference type="Proteomes" id="UP000000483"/>
    </source>
</evidence>
<feature type="modified residue" description="4-aspartylphosphate" evidence="7">
    <location>
        <position position="56"/>
    </location>
</feature>
<dbReference type="InterPro" id="IPR003593">
    <property type="entry name" value="AAA+_ATPase"/>
</dbReference>
<organism evidence="11 12">
    <name type="scientific">Desulfobacca acetoxidans (strain ATCC 700848 / DSM 11109 / ASRB2)</name>
    <dbReference type="NCBI Taxonomy" id="880072"/>
    <lineage>
        <taxon>Bacteria</taxon>
        <taxon>Pseudomonadati</taxon>
        <taxon>Thermodesulfobacteriota</taxon>
        <taxon>Desulfobaccia</taxon>
        <taxon>Desulfobaccales</taxon>
        <taxon>Desulfobaccaceae</taxon>
        <taxon>Desulfobacca</taxon>
    </lineage>
</organism>
<keyword evidence="12" id="KW-1185">Reference proteome</keyword>
<dbReference type="GO" id="GO:0006355">
    <property type="term" value="P:regulation of DNA-templated transcription"/>
    <property type="evidence" value="ECO:0007669"/>
    <property type="project" value="InterPro"/>
</dbReference>
<dbReference type="InterPro" id="IPR025943">
    <property type="entry name" value="Sigma_54_int_dom_ATP-bd_2"/>
</dbReference>
<keyword evidence="5" id="KW-0805">Transcription regulation</keyword>
<dbReference type="InterPro" id="IPR001789">
    <property type="entry name" value="Sig_transdc_resp-reg_receiver"/>
</dbReference>
<dbReference type="Gene3D" id="1.10.8.60">
    <property type="match status" value="1"/>
</dbReference>
<dbReference type="PRINTS" id="PR01590">
    <property type="entry name" value="HTHFIS"/>
</dbReference>
<dbReference type="InterPro" id="IPR025662">
    <property type="entry name" value="Sigma_54_int_dom_ATP-bd_1"/>
</dbReference>
<protein>
    <submittedName>
        <fullName evidence="11">Two component, sigma54 specific, transcriptional regulator, Fis family</fullName>
    </submittedName>
</protein>
<feature type="domain" description="Response regulatory" evidence="10">
    <location>
        <begin position="7"/>
        <end position="121"/>
    </location>
</feature>
<reference evidence="11 12" key="1">
    <citation type="journal article" date="2011" name="Stand. Genomic Sci.">
        <title>Complete genome sequence of the acetate-degrading sulfate reducer Desulfobacca acetoxidans type strain (ASRB2).</title>
        <authorList>
            <person name="Goker M."/>
            <person name="Teshima H."/>
            <person name="Lapidus A."/>
            <person name="Nolan M."/>
            <person name="Lucas S."/>
            <person name="Hammon N."/>
            <person name="Deshpande S."/>
            <person name="Cheng J.F."/>
            <person name="Tapia R."/>
            <person name="Han C."/>
            <person name="Goodwin L."/>
            <person name="Pitluck S."/>
            <person name="Huntemann M."/>
            <person name="Liolios K."/>
            <person name="Ivanova N."/>
            <person name="Pagani I."/>
            <person name="Mavromatis K."/>
            <person name="Ovchinikova G."/>
            <person name="Pati A."/>
            <person name="Chen A."/>
            <person name="Palaniappan K."/>
            <person name="Land M."/>
            <person name="Hauser L."/>
            <person name="Brambilla E.M."/>
            <person name="Rohde M."/>
            <person name="Spring S."/>
            <person name="Detter J.C."/>
            <person name="Woyke T."/>
            <person name="Bristow J."/>
            <person name="Eisen J.A."/>
            <person name="Markowitz V."/>
            <person name="Hugenholtz P."/>
            <person name="Kyrpides N.C."/>
            <person name="Klenk H.P."/>
        </authorList>
    </citation>
    <scope>NUCLEOTIDE SEQUENCE [LARGE SCALE GENOMIC DNA]</scope>
    <source>
        <strain evidence="12">ATCC 700848 / DSM 11109 / ASRB2</strain>
    </source>
</reference>
<dbReference type="HOGENOM" id="CLU_000445_0_6_7"/>
<evidence type="ECO:0000313" key="11">
    <source>
        <dbReference type="EMBL" id="AEB09639.1"/>
    </source>
</evidence>
<evidence type="ECO:0000259" key="9">
    <source>
        <dbReference type="PROSITE" id="PS50045"/>
    </source>
</evidence>
<dbReference type="Gene3D" id="3.40.50.2300">
    <property type="match status" value="1"/>
</dbReference>
<evidence type="ECO:0000256" key="3">
    <source>
        <dbReference type="ARBA" id="ARBA00022840"/>
    </source>
</evidence>
<dbReference type="SUPFAM" id="SSF52540">
    <property type="entry name" value="P-loop containing nucleoside triphosphate hydrolases"/>
    <property type="match status" value="1"/>
</dbReference>
<dbReference type="STRING" id="880072.Desac_1799"/>
<keyword evidence="1 7" id="KW-0597">Phosphoprotein</keyword>
<gene>
    <name evidence="11" type="ordered locus">Desac_1799</name>
</gene>
<dbReference type="Proteomes" id="UP000000483">
    <property type="component" value="Chromosome"/>
</dbReference>
<feature type="coiled-coil region" evidence="8">
    <location>
        <begin position="327"/>
        <end position="354"/>
    </location>
</feature>
<dbReference type="CDD" id="cd00009">
    <property type="entry name" value="AAA"/>
    <property type="match status" value="1"/>
</dbReference>
<dbReference type="SUPFAM" id="SSF52172">
    <property type="entry name" value="CheY-like"/>
    <property type="match status" value="1"/>
</dbReference>
<keyword evidence="8" id="KW-0175">Coiled coil</keyword>
<dbReference type="GO" id="GO:0005524">
    <property type="term" value="F:ATP binding"/>
    <property type="evidence" value="ECO:0007669"/>
    <property type="project" value="UniProtKB-KW"/>
</dbReference>
<dbReference type="PANTHER" id="PTHR32071">
    <property type="entry name" value="TRANSCRIPTIONAL REGULATORY PROTEIN"/>
    <property type="match status" value="1"/>
</dbReference>
<proteinExistence type="predicted"/>
<dbReference type="InterPro" id="IPR009057">
    <property type="entry name" value="Homeodomain-like_sf"/>
</dbReference>
<dbReference type="FunFam" id="3.40.50.300:FF:000006">
    <property type="entry name" value="DNA-binding transcriptional regulator NtrC"/>
    <property type="match status" value="1"/>
</dbReference>
<dbReference type="InterPro" id="IPR058031">
    <property type="entry name" value="AAA_lid_NorR"/>
</dbReference>
<dbReference type="SMART" id="SM00382">
    <property type="entry name" value="AAA"/>
    <property type="match status" value="1"/>
</dbReference>
<sequence>MQKNKRTVLVVDDDHDLNLMLCTLMEKIGLTPVSAYSGEMALETLSSVNPDLMLVDVKMPGIDGMEVLKWVRETASHVPVILITAYADIPSAVTAMRAGAFDYLAKPFNHGEVIQVVRAALTEGERYRQPHSQEISQDNCLRIMMGPSDAVTHIIREVNRVAHSDFSVIIQGETGSGKELVARAIYKLSPRAQAPFIPLDCGAIPESLIESELFGYQKGAFTGAAISKAGKFEAAQGGTLFLDEISNLPLGSQAKLLRVLQEKKVLRLGSNKPIKIDVRLITASNQELQAMVAAGQMREDLFFRLNDFTISVPPLRQRREDIPYLAKRFIDLTNKELQKNVQQLTEDCIEALMSYNWPGNVRQLRSVIRRAVLLADKVITEKHLEIKRAPVPGLAFTPRVEGAPWEDMSLKEIVHRSTCTVEREVLIQALKYTKGNKAKAARLLQIDYKTIHTKLKQFGIKWSGGNYD</sequence>
<evidence type="ECO:0000256" key="7">
    <source>
        <dbReference type="PROSITE-ProRule" id="PRU00169"/>
    </source>
</evidence>
<dbReference type="Pfam" id="PF00072">
    <property type="entry name" value="Response_reg"/>
    <property type="match status" value="1"/>
</dbReference>
<dbReference type="PROSITE" id="PS00676">
    <property type="entry name" value="SIGMA54_INTERACT_2"/>
    <property type="match status" value="1"/>
</dbReference>
<keyword evidence="6" id="KW-0804">Transcription</keyword>
<dbReference type="InterPro" id="IPR002197">
    <property type="entry name" value="HTH_Fis"/>
</dbReference>
<feature type="domain" description="Sigma-54 factor interaction" evidence="9">
    <location>
        <begin position="144"/>
        <end position="373"/>
    </location>
</feature>
<dbReference type="Pfam" id="PF00158">
    <property type="entry name" value="Sigma54_activat"/>
    <property type="match status" value="1"/>
</dbReference>
<dbReference type="Gene3D" id="1.10.10.60">
    <property type="entry name" value="Homeodomain-like"/>
    <property type="match status" value="1"/>
</dbReference>
<name>F2NI13_DESAR</name>
<evidence type="ECO:0000256" key="8">
    <source>
        <dbReference type="SAM" id="Coils"/>
    </source>
</evidence>
<dbReference type="Pfam" id="PF02954">
    <property type="entry name" value="HTH_8"/>
    <property type="match status" value="1"/>
</dbReference>
<dbReference type="eggNOG" id="COG2204">
    <property type="taxonomic scope" value="Bacteria"/>
</dbReference>
<dbReference type="FunFam" id="3.40.50.2300:FF:000018">
    <property type="entry name" value="DNA-binding transcriptional regulator NtrC"/>
    <property type="match status" value="1"/>
</dbReference>
<dbReference type="EMBL" id="CP002629">
    <property type="protein sequence ID" value="AEB09639.1"/>
    <property type="molecule type" value="Genomic_DNA"/>
</dbReference>
<dbReference type="AlphaFoldDB" id="F2NI13"/>
<keyword evidence="3" id="KW-0067">ATP-binding</keyword>
<evidence type="ECO:0000256" key="5">
    <source>
        <dbReference type="ARBA" id="ARBA00023015"/>
    </source>
</evidence>
<dbReference type="PROSITE" id="PS50045">
    <property type="entry name" value="SIGMA54_INTERACT_4"/>
    <property type="match status" value="1"/>
</dbReference>
<dbReference type="PROSITE" id="PS50110">
    <property type="entry name" value="RESPONSE_REGULATORY"/>
    <property type="match status" value="1"/>
</dbReference>
<dbReference type="RefSeq" id="WP_013706748.1">
    <property type="nucleotide sequence ID" value="NC_015388.1"/>
</dbReference>
<dbReference type="InterPro" id="IPR011006">
    <property type="entry name" value="CheY-like_superfamily"/>
</dbReference>